<dbReference type="AlphaFoldDB" id="A0A0V0Z488"/>
<reference evidence="1 2" key="1">
    <citation type="submission" date="2015-01" db="EMBL/GenBank/DDBJ databases">
        <title>Evolution of Trichinella species and genotypes.</title>
        <authorList>
            <person name="Korhonen P.K."/>
            <person name="Edoardo P."/>
            <person name="Giuseppe L.R."/>
            <person name="Gasser R.B."/>
        </authorList>
    </citation>
    <scope>NUCLEOTIDE SEQUENCE [LARGE SCALE GENOMIC DNA]</scope>
    <source>
        <strain evidence="1">ISS2496</strain>
    </source>
</reference>
<comment type="caution">
    <text evidence="1">The sequence shown here is derived from an EMBL/GenBank/DDBJ whole genome shotgun (WGS) entry which is preliminary data.</text>
</comment>
<organism evidence="1 2">
    <name type="scientific">Trichinella patagoniensis</name>
    <dbReference type="NCBI Taxonomy" id="990121"/>
    <lineage>
        <taxon>Eukaryota</taxon>
        <taxon>Metazoa</taxon>
        <taxon>Ecdysozoa</taxon>
        <taxon>Nematoda</taxon>
        <taxon>Enoplea</taxon>
        <taxon>Dorylaimia</taxon>
        <taxon>Trichinellida</taxon>
        <taxon>Trichinellidae</taxon>
        <taxon>Trichinella</taxon>
    </lineage>
</organism>
<evidence type="ECO:0000313" key="1">
    <source>
        <dbReference type="EMBL" id="KRY07181.1"/>
    </source>
</evidence>
<keyword evidence="2" id="KW-1185">Reference proteome</keyword>
<sequence>MWPSPPLFQHRLSPLFSGPRRCRGGGLFVPARVLSVSSSFICRNTSAKSFSTSLRVVTAAAAASVSLPAVGSKSSKTVLTEATLALSVVSSLTTRSSLTATSTASDFVSRSAHLRERLREEPAQVTSEHPHAFASLLFPPEELAQCAPRMLQTGPTLSHRNRPSLGRPWSSLCSAPPHQYDTGQGLLVSPELYGRHGSAAPCVRTRSQRSIPWLVSLAS</sequence>
<accession>A0A0V0Z488</accession>
<proteinExistence type="predicted"/>
<protein>
    <submittedName>
        <fullName evidence="1">Uncharacterized protein</fullName>
    </submittedName>
</protein>
<dbReference type="Proteomes" id="UP000054783">
    <property type="component" value="Unassembled WGS sequence"/>
</dbReference>
<dbReference type="EMBL" id="JYDQ01000532">
    <property type="protein sequence ID" value="KRY07181.1"/>
    <property type="molecule type" value="Genomic_DNA"/>
</dbReference>
<gene>
    <name evidence="1" type="ORF">T12_1428</name>
</gene>
<name>A0A0V0Z488_9BILA</name>
<evidence type="ECO:0000313" key="2">
    <source>
        <dbReference type="Proteomes" id="UP000054783"/>
    </source>
</evidence>